<keyword evidence="2" id="KW-1185">Reference proteome</keyword>
<evidence type="ECO:0000313" key="1">
    <source>
        <dbReference type="EMBL" id="SFN37945.1"/>
    </source>
</evidence>
<name>A0A1I4YIU4_9PROT</name>
<sequence>MQNLKSQYEKPSVKLLLAVLSWLTTRRHRLPDAATQSAIAHHFHLLVLHPASDSIDIQAGIYMARRTGMDAAGLLARYAGAKASLH</sequence>
<accession>A0A1I4YIU4</accession>
<dbReference type="Proteomes" id="UP000183107">
    <property type="component" value="Unassembled WGS sequence"/>
</dbReference>
<dbReference type="OrthoDB" id="8563719at2"/>
<organism evidence="1 2">
    <name type="scientific">Nitrosospira briensis</name>
    <dbReference type="NCBI Taxonomy" id="35799"/>
    <lineage>
        <taxon>Bacteria</taxon>
        <taxon>Pseudomonadati</taxon>
        <taxon>Pseudomonadota</taxon>
        <taxon>Betaproteobacteria</taxon>
        <taxon>Nitrosomonadales</taxon>
        <taxon>Nitrosomonadaceae</taxon>
        <taxon>Nitrosospira</taxon>
    </lineage>
</organism>
<dbReference type="EMBL" id="FOVJ01000001">
    <property type="protein sequence ID" value="SFN37945.1"/>
    <property type="molecule type" value="Genomic_DNA"/>
</dbReference>
<protein>
    <submittedName>
        <fullName evidence="1">Uncharacterized protein</fullName>
    </submittedName>
</protein>
<reference evidence="2" key="1">
    <citation type="submission" date="2016-10" db="EMBL/GenBank/DDBJ databases">
        <authorList>
            <person name="Varghese N."/>
        </authorList>
    </citation>
    <scope>NUCLEOTIDE SEQUENCE [LARGE SCALE GENOMIC DNA]</scope>
    <source>
        <strain evidence="2">Nsp8</strain>
    </source>
</reference>
<proteinExistence type="predicted"/>
<gene>
    <name evidence="1" type="ORF">SAMN05216386_0721</name>
</gene>
<dbReference type="RefSeq" id="WP_074794712.1">
    <property type="nucleotide sequence ID" value="NZ_FOVJ01000001.1"/>
</dbReference>
<dbReference type="AlphaFoldDB" id="A0A1I4YIU4"/>
<evidence type="ECO:0000313" key="2">
    <source>
        <dbReference type="Proteomes" id="UP000183107"/>
    </source>
</evidence>